<sequence>MVASSTFKQELLLREYGRNVQNIVQYILTVEDRTKRTQLAQLLVNLMGRLNPNVKDIQDAQQTLWNHLYVMSDGQLDVDAPFQLSAMEYLNDKPQRVDYPTQNPKYKHYGTNLERLLDKAKQINDPQEREGAIISIGKLMKVLYRTYNKDSVTDEVILENLRELSGGELDLDPKLLEKGNLFESTIKAPQNQGNNYQNNNQKYKNNQNKNQNRGKNK</sequence>
<dbReference type="RefSeq" id="WP_123134575.1">
    <property type="nucleotide sequence ID" value="NZ_RJJE01000017.1"/>
</dbReference>
<gene>
    <name evidence="2" type="ORF">EFA69_18705</name>
</gene>
<dbReference type="InterPro" id="IPR025632">
    <property type="entry name" value="DUF4290"/>
</dbReference>
<name>A0A3M9MTP8_9BACT</name>
<keyword evidence="3" id="KW-1185">Reference proteome</keyword>
<protein>
    <submittedName>
        <fullName evidence="2">DUF4290 domain-containing protein</fullName>
    </submittedName>
</protein>
<feature type="region of interest" description="Disordered" evidence="1">
    <location>
        <begin position="186"/>
        <end position="217"/>
    </location>
</feature>
<feature type="compositionally biased region" description="Low complexity" evidence="1">
    <location>
        <begin position="190"/>
        <end position="211"/>
    </location>
</feature>
<evidence type="ECO:0000256" key="1">
    <source>
        <dbReference type="SAM" id="MobiDB-lite"/>
    </source>
</evidence>
<reference evidence="2 3" key="1">
    <citation type="submission" date="2018-11" db="EMBL/GenBank/DDBJ databases">
        <title>Rufibacter latericius sp. nov., isolated from water in Baiyang Lake.</title>
        <authorList>
            <person name="Yang Y."/>
        </authorList>
    </citation>
    <scope>NUCLEOTIDE SEQUENCE [LARGE SCALE GENOMIC DNA]</scope>
    <source>
        <strain evidence="2 3">MCC P1</strain>
    </source>
</reference>
<proteinExistence type="predicted"/>
<evidence type="ECO:0000313" key="2">
    <source>
        <dbReference type="EMBL" id="RNI28108.1"/>
    </source>
</evidence>
<dbReference type="EMBL" id="RJJE01000017">
    <property type="protein sequence ID" value="RNI28108.1"/>
    <property type="molecule type" value="Genomic_DNA"/>
</dbReference>
<organism evidence="2 3">
    <name type="scientific">Rufibacter immobilis</name>
    <dbReference type="NCBI Taxonomy" id="1348778"/>
    <lineage>
        <taxon>Bacteria</taxon>
        <taxon>Pseudomonadati</taxon>
        <taxon>Bacteroidota</taxon>
        <taxon>Cytophagia</taxon>
        <taxon>Cytophagales</taxon>
        <taxon>Hymenobacteraceae</taxon>
        <taxon>Rufibacter</taxon>
    </lineage>
</organism>
<evidence type="ECO:0000313" key="3">
    <source>
        <dbReference type="Proteomes" id="UP000271010"/>
    </source>
</evidence>
<dbReference type="OrthoDB" id="1466969at2"/>
<accession>A0A3M9MTP8</accession>
<dbReference type="Proteomes" id="UP000271010">
    <property type="component" value="Unassembled WGS sequence"/>
</dbReference>
<comment type="caution">
    <text evidence="2">The sequence shown here is derived from an EMBL/GenBank/DDBJ whole genome shotgun (WGS) entry which is preliminary data.</text>
</comment>
<dbReference type="AlphaFoldDB" id="A0A3M9MTP8"/>
<dbReference type="Pfam" id="PF14123">
    <property type="entry name" value="DUF4290"/>
    <property type="match status" value="1"/>
</dbReference>